<name>A0ABQ5NE14_9MICO</name>
<dbReference type="CDD" id="cd03674">
    <property type="entry name" value="NUDIX_Hydrolase"/>
    <property type="match status" value="1"/>
</dbReference>
<evidence type="ECO:0000256" key="1">
    <source>
        <dbReference type="ARBA" id="ARBA00005582"/>
    </source>
</evidence>
<evidence type="ECO:0000313" key="4">
    <source>
        <dbReference type="Proteomes" id="UP001165068"/>
    </source>
</evidence>
<feature type="domain" description="Nudix hydrolase" evidence="2">
    <location>
        <begin position="46"/>
        <end position="183"/>
    </location>
</feature>
<accession>A0ABQ5NE14</accession>
<dbReference type="InterPro" id="IPR015797">
    <property type="entry name" value="NUDIX_hydrolase-like_dom_sf"/>
</dbReference>
<reference evidence="3" key="1">
    <citation type="submission" date="2022-08" db="EMBL/GenBank/DDBJ databases">
        <title>Draft genome sequence of Microbacterium arabinogalactanolyticum JCM 9171.</title>
        <authorList>
            <person name="Fujita K."/>
            <person name="Ishiwata A."/>
            <person name="Fushinobu S."/>
        </authorList>
    </citation>
    <scope>NUCLEOTIDE SEQUENCE</scope>
    <source>
        <strain evidence="3">JCM 9171</strain>
    </source>
</reference>
<proteinExistence type="inferred from homology"/>
<dbReference type="SUPFAM" id="SSF55811">
    <property type="entry name" value="Nudix"/>
    <property type="match status" value="1"/>
</dbReference>
<gene>
    <name evidence="3" type="ORF">MIAR_05380</name>
</gene>
<sequence>MVTVAEDSAAALRSWTPLREADRTLWQEYVDFADDPAHAHRETSTAQHLTASALLFDAALEHVLLCFHGKGRFWVQLGGHLEQSDASLADAALREAREESGLDALTPLLGTPVDLDRHALSSRFGTCRVHWDVGYAFRAEPDAMPVASDESESVAWWPVDDLPEGSVEGLARRVGRAVEILRAG</sequence>
<dbReference type="InterPro" id="IPR000086">
    <property type="entry name" value="NUDIX_hydrolase_dom"/>
</dbReference>
<keyword evidence="4" id="KW-1185">Reference proteome</keyword>
<dbReference type="Pfam" id="PF00293">
    <property type="entry name" value="NUDIX"/>
    <property type="match status" value="1"/>
</dbReference>
<keyword evidence="3" id="KW-0378">Hydrolase</keyword>
<dbReference type="Gene3D" id="3.90.79.10">
    <property type="entry name" value="Nucleoside Triphosphate Pyrophosphohydrolase"/>
    <property type="match status" value="1"/>
</dbReference>
<dbReference type="PROSITE" id="PS51462">
    <property type="entry name" value="NUDIX"/>
    <property type="match status" value="1"/>
</dbReference>
<organism evidence="3 4">
    <name type="scientific">Microbacterium arabinogalactanolyticum</name>
    <dbReference type="NCBI Taxonomy" id="69365"/>
    <lineage>
        <taxon>Bacteria</taxon>
        <taxon>Bacillati</taxon>
        <taxon>Actinomycetota</taxon>
        <taxon>Actinomycetes</taxon>
        <taxon>Micrococcales</taxon>
        <taxon>Microbacteriaceae</taxon>
        <taxon>Microbacterium</taxon>
    </lineage>
</organism>
<dbReference type="PANTHER" id="PTHR43736">
    <property type="entry name" value="ADP-RIBOSE PYROPHOSPHATASE"/>
    <property type="match status" value="1"/>
</dbReference>
<dbReference type="Proteomes" id="UP001165068">
    <property type="component" value="Unassembled WGS sequence"/>
</dbReference>
<dbReference type="GO" id="GO:0016787">
    <property type="term" value="F:hydrolase activity"/>
    <property type="evidence" value="ECO:0007669"/>
    <property type="project" value="UniProtKB-KW"/>
</dbReference>
<dbReference type="PANTHER" id="PTHR43736:SF1">
    <property type="entry name" value="DIHYDRONEOPTERIN TRIPHOSPHATE DIPHOSPHATASE"/>
    <property type="match status" value="1"/>
</dbReference>
<evidence type="ECO:0000259" key="2">
    <source>
        <dbReference type="PROSITE" id="PS51462"/>
    </source>
</evidence>
<protein>
    <submittedName>
        <fullName evidence="3">NUDIX hydrolase</fullName>
    </submittedName>
</protein>
<evidence type="ECO:0000313" key="3">
    <source>
        <dbReference type="EMBL" id="GLC83950.1"/>
    </source>
</evidence>
<comment type="similarity">
    <text evidence="1">Belongs to the Nudix hydrolase family.</text>
</comment>
<comment type="caution">
    <text evidence="3">The sequence shown here is derived from an EMBL/GenBank/DDBJ whole genome shotgun (WGS) entry which is preliminary data.</text>
</comment>
<dbReference type="EMBL" id="BRZC01000003">
    <property type="protein sequence ID" value="GLC83950.1"/>
    <property type="molecule type" value="Genomic_DNA"/>
</dbReference>